<dbReference type="PROSITE" id="PS50090">
    <property type="entry name" value="MYB_LIKE"/>
    <property type="match status" value="2"/>
</dbReference>
<feature type="compositionally biased region" description="Basic and acidic residues" evidence="6">
    <location>
        <begin position="34"/>
        <end position="44"/>
    </location>
</feature>
<keyword evidence="4" id="KW-0539">Nucleus</keyword>
<dbReference type="GO" id="GO:0001006">
    <property type="term" value="F:RNA polymerase III type 3 promoter sequence-specific DNA binding"/>
    <property type="evidence" value="ECO:0007669"/>
    <property type="project" value="TreeGrafter"/>
</dbReference>
<dbReference type="Gene3D" id="1.10.10.60">
    <property type="entry name" value="Homeodomain-like"/>
    <property type="match status" value="2"/>
</dbReference>
<evidence type="ECO:0000259" key="7">
    <source>
        <dbReference type="PROSITE" id="PS50090"/>
    </source>
</evidence>
<dbReference type="Pfam" id="PF00249">
    <property type="entry name" value="Myb_DNA-binding"/>
    <property type="match status" value="2"/>
</dbReference>
<feature type="region of interest" description="Disordered" evidence="6">
    <location>
        <begin position="1"/>
        <end position="75"/>
    </location>
</feature>
<dbReference type="InterPro" id="IPR017930">
    <property type="entry name" value="Myb_dom"/>
</dbReference>
<dbReference type="CDD" id="cd00167">
    <property type="entry name" value="SANT"/>
    <property type="match status" value="2"/>
</dbReference>
<dbReference type="PANTHER" id="PTHR46621:SF1">
    <property type="entry name" value="SNRNA-ACTIVATING PROTEIN COMPLEX SUBUNIT 4"/>
    <property type="match status" value="1"/>
</dbReference>
<feature type="coiled-coil region" evidence="5">
    <location>
        <begin position="338"/>
        <end position="406"/>
    </location>
</feature>
<keyword evidence="2" id="KW-0238">DNA-binding</keyword>
<dbReference type="OrthoDB" id="2143914at2759"/>
<keyword evidence="5" id="KW-0175">Coiled coil</keyword>
<keyword evidence="10" id="KW-1185">Reference proteome</keyword>
<dbReference type="GO" id="GO:0000978">
    <property type="term" value="F:RNA polymerase II cis-regulatory region sequence-specific DNA binding"/>
    <property type="evidence" value="ECO:0007669"/>
    <property type="project" value="TreeGrafter"/>
</dbReference>
<protein>
    <recommendedName>
        <fullName evidence="11">Myb-like domain-containing protein</fullName>
    </recommendedName>
</protein>
<keyword evidence="3" id="KW-0804">Transcription</keyword>
<evidence type="ECO:0000313" key="10">
    <source>
        <dbReference type="Proteomes" id="UP000789595"/>
    </source>
</evidence>
<keyword evidence="1" id="KW-0805">Transcription regulation</keyword>
<dbReference type="InterPro" id="IPR051575">
    <property type="entry name" value="Myb-like_DNA-bd"/>
</dbReference>
<accession>A0A8J2SQ42</accession>
<dbReference type="InterPro" id="IPR001005">
    <property type="entry name" value="SANT/Myb"/>
</dbReference>
<evidence type="ECO:0000256" key="4">
    <source>
        <dbReference type="ARBA" id="ARBA00023242"/>
    </source>
</evidence>
<evidence type="ECO:0008006" key="11">
    <source>
        <dbReference type="Google" id="ProtNLM"/>
    </source>
</evidence>
<proteinExistence type="predicted"/>
<comment type="caution">
    <text evidence="9">The sequence shown here is derived from an EMBL/GenBank/DDBJ whole genome shotgun (WGS) entry which is preliminary data.</text>
</comment>
<evidence type="ECO:0000256" key="1">
    <source>
        <dbReference type="ARBA" id="ARBA00023015"/>
    </source>
</evidence>
<sequence>DTREGNSQRSRSQRGAPAAHHTPKQGEPCAPLAARRDPVQRGRGEQGAASTRRAADPGAKASMSGPPRGYPYGYAPPGYYAAPPGYVLAPPPAYAPPPPRVVVRQTPTANVVHVPPPRPSGDPLRASLEKNSRPFFWTQDEEQNLRALVGALGTSQWATVAERLGTKRSAAAVEQRWREHHARLQGSRPPAPRVIVRGSTGQPSRWSAGEDALLKQLVNENGIGKWELISRRLGTNRHPQDVERRWRESFAAAAPRSAPRRKQSGTSVPQVDGVLQAGLDVARGEFDVTKPTRGTDTDANKLAHVLIRLDDALTDLAKDSHALLVRRDEAARKKLECIKKLEEAHQCQKAELILAQSRVNEEGGQAVLDAVDAHWARVYRSHSRRLETARADLARVEDALVDALGKMEGGGKVGSKAVYLLPKPAPAPRSNGLPPAKRARSDEVVFLGTRAAAV</sequence>
<reference evidence="9" key="1">
    <citation type="submission" date="2021-11" db="EMBL/GenBank/DDBJ databases">
        <authorList>
            <consortium name="Genoscope - CEA"/>
            <person name="William W."/>
        </authorList>
    </citation>
    <scope>NUCLEOTIDE SEQUENCE</scope>
</reference>
<evidence type="ECO:0000259" key="8">
    <source>
        <dbReference type="PROSITE" id="PS51294"/>
    </source>
</evidence>
<dbReference type="GO" id="GO:0019185">
    <property type="term" value="C:snRNA-activating protein complex"/>
    <property type="evidence" value="ECO:0007669"/>
    <property type="project" value="TreeGrafter"/>
</dbReference>
<feature type="domain" description="Myb-like" evidence="7">
    <location>
        <begin position="137"/>
        <end position="181"/>
    </location>
</feature>
<dbReference type="AlphaFoldDB" id="A0A8J2SQ42"/>
<evidence type="ECO:0000256" key="3">
    <source>
        <dbReference type="ARBA" id="ARBA00023163"/>
    </source>
</evidence>
<feature type="compositionally biased region" description="Low complexity" evidence="6">
    <location>
        <begin position="65"/>
        <end position="75"/>
    </location>
</feature>
<organism evidence="9 10">
    <name type="scientific">Pelagomonas calceolata</name>
    <dbReference type="NCBI Taxonomy" id="35677"/>
    <lineage>
        <taxon>Eukaryota</taxon>
        <taxon>Sar</taxon>
        <taxon>Stramenopiles</taxon>
        <taxon>Ochrophyta</taxon>
        <taxon>Pelagophyceae</taxon>
        <taxon>Pelagomonadales</taxon>
        <taxon>Pelagomonadaceae</taxon>
        <taxon>Pelagomonas</taxon>
    </lineage>
</organism>
<dbReference type="PROSITE" id="PS51294">
    <property type="entry name" value="HTH_MYB"/>
    <property type="match status" value="2"/>
</dbReference>
<dbReference type="Proteomes" id="UP000789595">
    <property type="component" value="Unassembled WGS sequence"/>
</dbReference>
<feature type="domain" description="HTH myb-type" evidence="8">
    <location>
        <begin position="137"/>
        <end position="185"/>
    </location>
</feature>
<dbReference type="GO" id="GO:0042795">
    <property type="term" value="P:snRNA transcription by RNA polymerase II"/>
    <property type="evidence" value="ECO:0007669"/>
    <property type="project" value="TreeGrafter"/>
</dbReference>
<dbReference type="PANTHER" id="PTHR46621">
    <property type="entry name" value="SNRNA-ACTIVATING PROTEIN COMPLEX SUBUNIT 4"/>
    <property type="match status" value="1"/>
</dbReference>
<dbReference type="EMBL" id="CAKKNE010000003">
    <property type="protein sequence ID" value="CAH0372181.1"/>
    <property type="molecule type" value="Genomic_DNA"/>
</dbReference>
<feature type="domain" description="Myb-like" evidence="7">
    <location>
        <begin position="204"/>
        <end position="250"/>
    </location>
</feature>
<dbReference type="GO" id="GO:0042796">
    <property type="term" value="P:snRNA transcription by RNA polymerase III"/>
    <property type="evidence" value="ECO:0007669"/>
    <property type="project" value="TreeGrafter"/>
</dbReference>
<feature type="non-terminal residue" evidence="9">
    <location>
        <position position="1"/>
    </location>
</feature>
<name>A0A8J2SQ42_9STRA</name>
<evidence type="ECO:0000313" key="9">
    <source>
        <dbReference type="EMBL" id="CAH0372181.1"/>
    </source>
</evidence>
<dbReference type="SMART" id="SM00717">
    <property type="entry name" value="SANT"/>
    <property type="match status" value="2"/>
</dbReference>
<gene>
    <name evidence="9" type="ORF">PECAL_3P21620</name>
</gene>
<dbReference type="InterPro" id="IPR009057">
    <property type="entry name" value="Homeodomain-like_sf"/>
</dbReference>
<evidence type="ECO:0000256" key="6">
    <source>
        <dbReference type="SAM" id="MobiDB-lite"/>
    </source>
</evidence>
<feature type="domain" description="HTH myb-type" evidence="8">
    <location>
        <begin position="205"/>
        <end position="254"/>
    </location>
</feature>
<dbReference type="SUPFAM" id="SSF46689">
    <property type="entry name" value="Homeodomain-like"/>
    <property type="match status" value="2"/>
</dbReference>
<evidence type="ECO:0000256" key="5">
    <source>
        <dbReference type="SAM" id="Coils"/>
    </source>
</evidence>
<evidence type="ECO:0000256" key="2">
    <source>
        <dbReference type="ARBA" id="ARBA00023125"/>
    </source>
</evidence>